<dbReference type="SUPFAM" id="SSF48726">
    <property type="entry name" value="Immunoglobulin"/>
    <property type="match status" value="1"/>
</dbReference>
<proteinExistence type="predicted"/>
<dbReference type="Proteomes" id="UP000683360">
    <property type="component" value="Unassembled WGS sequence"/>
</dbReference>
<accession>A0A8S3S1N5</accession>
<dbReference type="OrthoDB" id="6182103at2759"/>
<dbReference type="AlphaFoldDB" id="A0A8S3S1N5"/>
<dbReference type="Gene3D" id="2.60.40.10">
    <property type="entry name" value="Immunoglobulins"/>
    <property type="match status" value="1"/>
</dbReference>
<keyword evidence="1" id="KW-0472">Membrane</keyword>
<dbReference type="Gene3D" id="3.30.70.1390">
    <property type="entry name" value="ROC domain from the Parkinson's disease-associated leucine-rich repeat kinase 2"/>
    <property type="match status" value="1"/>
</dbReference>
<reference evidence="3" key="1">
    <citation type="submission" date="2021-03" db="EMBL/GenBank/DDBJ databases">
        <authorList>
            <person name="Bekaert M."/>
        </authorList>
    </citation>
    <scope>NUCLEOTIDE SEQUENCE</scope>
</reference>
<keyword evidence="1" id="KW-1133">Transmembrane helix</keyword>
<feature type="domain" description="Ig-like" evidence="2">
    <location>
        <begin position="216"/>
        <end position="296"/>
    </location>
</feature>
<dbReference type="PROSITE" id="PS50835">
    <property type="entry name" value="IG_LIKE"/>
    <property type="match status" value="1"/>
</dbReference>
<comment type="caution">
    <text evidence="3">The sequence shown here is derived from an EMBL/GenBank/DDBJ whole genome shotgun (WGS) entry which is preliminary data.</text>
</comment>
<keyword evidence="1" id="KW-0812">Transmembrane</keyword>
<dbReference type="EMBL" id="CAJPWZ010001455">
    <property type="protein sequence ID" value="CAG2215783.1"/>
    <property type="molecule type" value="Genomic_DNA"/>
</dbReference>
<gene>
    <name evidence="3" type="ORF">MEDL_29557</name>
</gene>
<dbReference type="InterPro" id="IPR036179">
    <property type="entry name" value="Ig-like_dom_sf"/>
</dbReference>
<organism evidence="3 4">
    <name type="scientific">Mytilus edulis</name>
    <name type="common">Blue mussel</name>
    <dbReference type="NCBI Taxonomy" id="6550"/>
    <lineage>
        <taxon>Eukaryota</taxon>
        <taxon>Metazoa</taxon>
        <taxon>Spiralia</taxon>
        <taxon>Lophotrochozoa</taxon>
        <taxon>Mollusca</taxon>
        <taxon>Bivalvia</taxon>
        <taxon>Autobranchia</taxon>
        <taxon>Pteriomorphia</taxon>
        <taxon>Mytilida</taxon>
        <taxon>Mytiloidea</taxon>
        <taxon>Mytilidae</taxon>
        <taxon>Mytilinae</taxon>
        <taxon>Mytilus</taxon>
    </lineage>
</organism>
<dbReference type="InterPro" id="IPR007110">
    <property type="entry name" value="Ig-like_dom"/>
</dbReference>
<dbReference type="Gene3D" id="3.40.50.300">
    <property type="entry name" value="P-loop containing nucleotide triphosphate hydrolases"/>
    <property type="match status" value="1"/>
</dbReference>
<evidence type="ECO:0000313" key="3">
    <source>
        <dbReference type="EMBL" id="CAG2215783.1"/>
    </source>
</evidence>
<evidence type="ECO:0000259" key="2">
    <source>
        <dbReference type="PROSITE" id="PS50835"/>
    </source>
</evidence>
<dbReference type="InterPro" id="IPR027417">
    <property type="entry name" value="P-loop_NTPase"/>
</dbReference>
<dbReference type="Pfam" id="PF08477">
    <property type="entry name" value="Roc"/>
    <property type="match status" value="1"/>
</dbReference>
<name>A0A8S3S1N5_MYTED</name>
<evidence type="ECO:0000256" key="1">
    <source>
        <dbReference type="SAM" id="Phobius"/>
    </source>
</evidence>
<dbReference type="SUPFAM" id="SSF52540">
    <property type="entry name" value="P-loop containing nucleoside triphosphate hydrolases"/>
    <property type="match status" value="1"/>
</dbReference>
<keyword evidence="4" id="KW-1185">Reference proteome</keyword>
<sequence>MFKAKMGTEIPNDGSACLTENGENLNTDKQMKQNGYPTDIGSKLVFQPLFNLAECNSERYQPVVFTTYGNSECILIKSKCDEEGQVVYSNGSSKDDNACRCDYTKGYTFVSKPKHSCFCLPSEEDCSCFRAKCSNLSSDYQCITDGVIKPKTTCQEIQQQISLNKDNQTVKSIDSNTHSDMRVSDAHQVSNIIIFIIAVSIAIIVITSLKCYVFVPPTILSQEPIKYDQGGKTTVLKCYVRSYLPLTSAVWCRLLTNNECLDKKSNMVSNGKGLRTIIFETSEELESATYKCKASNIIGAVESPLVQLKENDEPQPPLSPSLLTNDDINDLFQKEECGKHYSARVIFIGKNGVGKTSLMRRLLSGTKEQSSFSQSTDGIDIKKCNINVKDGKWSPCYKTDHDLARLIQQMFTEKTVNENEASGQNFETSSFVQGLPSFSAEDLKTSGDHAFVIQDKTTHDNQMVVGSQDDTYDLEINENSYNVRTSNTQEESSYIDGTSKNEIKEENKNYFNDESLANVKINESNLNQETVKTNQIEELEDIQIKRNEVENVTGPENDENIVQMVSSVMESCLHLNADESHDKLALCALWDFAGQKDFYATHQVFLSKCAVFLLVTDSLESSYADQLWIDFKDTARKFWYRI</sequence>
<feature type="transmembrane region" description="Helical" evidence="1">
    <location>
        <begin position="192"/>
        <end position="215"/>
    </location>
</feature>
<evidence type="ECO:0000313" key="4">
    <source>
        <dbReference type="Proteomes" id="UP000683360"/>
    </source>
</evidence>
<protein>
    <recommendedName>
        <fullName evidence="2">Ig-like domain-containing protein</fullName>
    </recommendedName>
</protein>
<dbReference type="InterPro" id="IPR013783">
    <property type="entry name" value="Ig-like_fold"/>
</dbReference>